<evidence type="ECO:0000259" key="3">
    <source>
        <dbReference type="Pfam" id="PF24481"/>
    </source>
</evidence>
<proteinExistence type="predicted"/>
<accession>A0A444IZ43</accession>
<evidence type="ECO:0000313" key="4">
    <source>
        <dbReference type="EMBL" id="RWX46000.1"/>
    </source>
</evidence>
<dbReference type="PANTHER" id="PTHR39082">
    <property type="entry name" value="PHOSPHOLIPASE C-BETA-2-RELATED"/>
    <property type="match status" value="1"/>
</dbReference>
<feature type="coiled-coil region" evidence="1">
    <location>
        <begin position="83"/>
        <end position="170"/>
    </location>
</feature>
<dbReference type="InterPro" id="IPR052376">
    <property type="entry name" value="Oxidative_Scav/Glycosyltrans"/>
</dbReference>
<evidence type="ECO:0000313" key="5">
    <source>
        <dbReference type="Proteomes" id="UP000287853"/>
    </source>
</evidence>
<keyword evidence="1" id="KW-0175">Coiled coil</keyword>
<dbReference type="Proteomes" id="UP000287853">
    <property type="component" value="Unassembled WGS sequence"/>
</dbReference>
<reference evidence="4 5" key="1">
    <citation type="submission" date="2017-01" db="EMBL/GenBank/DDBJ databases">
        <title>The cable genome- insights into the physiology and evolution of filamentous bacteria capable of sulfide oxidation via long distance electron transfer.</title>
        <authorList>
            <person name="Schreiber L."/>
            <person name="Bjerg J.T."/>
            <person name="Boggild A."/>
            <person name="Van De Vossenberg J."/>
            <person name="Meysman F."/>
            <person name="Nielsen L.P."/>
            <person name="Schramm A."/>
            <person name="Kjeldsen K.U."/>
        </authorList>
    </citation>
    <scope>NUCLEOTIDE SEQUENCE [LARGE SCALE GENOMIC DNA]</scope>
    <source>
        <strain evidence="4">MCF</strain>
    </source>
</reference>
<dbReference type="AlphaFoldDB" id="A0A444IZ43"/>
<name>A0A444IZ43_9BACT</name>
<dbReference type="InterPro" id="IPR003743">
    <property type="entry name" value="Zf-RING_7"/>
</dbReference>
<dbReference type="Pfam" id="PF02591">
    <property type="entry name" value="Zn_ribbon_9"/>
    <property type="match status" value="1"/>
</dbReference>
<dbReference type="InterPro" id="IPR056003">
    <property type="entry name" value="CT398_CC_hairpin"/>
</dbReference>
<comment type="caution">
    <text evidence="4">The sequence shown here is derived from an EMBL/GenBank/DDBJ whole genome shotgun (WGS) entry which is preliminary data.</text>
</comment>
<protein>
    <submittedName>
        <fullName evidence="4">Uncharacterized protein</fullName>
    </submittedName>
</protein>
<evidence type="ECO:0000259" key="2">
    <source>
        <dbReference type="Pfam" id="PF02591"/>
    </source>
</evidence>
<keyword evidence="5" id="KW-1185">Reference proteome</keyword>
<dbReference type="Gene3D" id="1.10.287.1490">
    <property type="match status" value="1"/>
</dbReference>
<gene>
    <name evidence="4" type="ORF">H206_00069</name>
</gene>
<evidence type="ECO:0000256" key="1">
    <source>
        <dbReference type="SAM" id="Coils"/>
    </source>
</evidence>
<dbReference type="Pfam" id="PF24481">
    <property type="entry name" value="CT398_CC"/>
    <property type="match status" value="1"/>
</dbReference>
<feature type="domain" description="CT398-like coiled coil hairpin" evidence="3">
    <location>
        <begin position="11"/>
        <end position="185"/>
    </location>
</feature>
<sequence>MKEDISVLVALQGLDTELSGFDRKIEDKKQELTERDQAIVDKEALAVQCREKAVELEQSQRDIKAGSEDAAERIKDRQSKMMQVQTSREHQALLKEIEEAKKTIKDSEEQQLQVMEQVEAEEAKAKELENLCVGERKLLAEETGKVDKAVEALNKQRLAVQGQRDKLAEKVPSSRIKHYNKLLKKREGLAVVPVIDAVCQGCFMTIPPQKYNDICLGEQIFSCPTCQRTLYYLPHTEEADA</sequence>
<dbReference type="EMBL" id="MTKO01000070">
    <property type="protein sequence ID" value="RWX46000.1"/>
    <property type="molecule type" value="Genomic_DNA"/>
</dbReference>
<feature type="domain" description="C4-type zinc ribbon" evidence="2">
    <location>
        <begin position="198"/>
        <end position="228"/>
    </location>
</feature>
<dbReference type="PANTHER" id="PTHR39082:SF1">
    <property type="entry name" value="SCAVENGER RECEPTOR CLASS A MEMBER 3"/>
    <property type="match status" value="1"/>
</dbReference>
<organism evidence="4 5">
    <name type="scientific">Candidatus Electrothrix aarhusensis</name>
    <dbReference type="NCBI Taxonomy" id="1859131"/>
    <lineage>
        <taxon>Bacteria</taxon>
        <taxon>Pseudomonadati</taxon>
        <taxon>Thermodesulfobacteriota</taxon>
        <taxon>Desulfobulbia</taxon>
        <taxon>Desulfobulbales</taxon>
        <taxon>Desulfobulbaceae</taxon>
        <taxon>Candidatus Electrothrix</taxon>
    </lineage>
</organism>